<dbReference type="GeneID" id="28738818"/>
<dbReference type="Gene3D" id="1.20.1250.20">
    <property type="entry name" value="MFS general substrate transporter like domains"/>
    <property type="match status" value="1"/>
</dbReference>
<evidence type="ECO:0000313" key="6">
    <source>
        <dbReference type="EMBL" id="KPI43882.1"/>
    </source>
</evidence>
<name>A0A0N1HF72_9EURO</name>
<feature type="transmembrane region" description="Helical" evidence="4">
    <location>
        <begin position="153"/>
        <end position="172"/>
    </location>
</feature>
<evidence type="ECO:0000256" key="2">
    <source>
        <dbReference type="ARBA" id="ARBA00006727"/>
    </source>
</evidence>
<evidence type="ECO:0000256" key="1">
    <source>
        <dbReference type="ARBA" id="ARBA00004141"/>
    </source>
</evidence>
<dbReference type="InterPro" id="IPR020846">
    <property type="entry name" value="MFS_dom"/>
</dbReference>
<accession>A0A0N1HF72</accession>
<dbReference type="GO" id="GO:0022857">
    <property type="term" value="F:transmembrane transporter activity"/>
    <property type="evidence" value="ECO:0007669"/>
    <property type="project" value="InterPro"/>
</dbReference>
<feature type="transmembrane region" description="Helical" evidence="4">
    <location>
        <begin position="378"/>
        <end position="403"/>
    </location>
</feature>
<gene>
    <name evidence="6" type="ORF">AB675_6634</name>
</gene>
<organism evidence="6 7">
    <name type="scientific">Cyphellophora attinorum</name>
    <dbReference type="NCBI Taxonomy" id="1664694"/>
    <lineage>
        <taxon>Eukaryota</taxon>
        <taxon>Fungi</taxon>
        <taxon>Dikarya</taxon>
        <taxon>Ascomycota</taxon>
        <taxon>Pezizomycotina</taxon>
        <taxon>Eurotiomycetes</taxon>
        <taxon>Chaetothyriomycetidae</taxon>
        <taxon>Chaetothyriales</taxon>
        <taxon>Cyphellophoraceae</taxon>
        <taxon>Cyphellophora</taxon>
    </lineage>
</organism>
<dbReference type="SUPFAM" id="SSF103473">
    <property type="entry name" value="MFS general substrate transporter"/>
    <property type="match status" value="1"/>
</dbReference>
<feature type="transmembrane region" description="Helical" evidence="4">
    <location>
        <begin position="245"/>
        <end position="265"/>
    </location>
</feature>
<dbReference type="InterPro" id="IPR036259">
    <property type="entry name" value="MFS_trans_sf"/>
</dbReference>
<keyword evidence="7" id="KW-1185">Reference proteome</keyword>
<feature type="region of interest" description="Disordered" evidence="3">
    <location>
        <begin position="1"/>
        <end position="78"/>
    </location>
</feature>
<dbReference type="GO" id="GO:0016020">
    <property type="term" value="C:membrane"/>
    <property type="evidence" value="ECO:0007669"/>
    <property type="project" value="UniProtKB-SubCell"/>
</dbReference>
<dbReference type="Proteomes" id="UP000038010">
    <property type="component" value="Unassembled WGS sequence"/>
</dbReference>
<comment type="caution">
    <text evidence="6">The sequence shown here is derived from an EMBL/GenBank/DDBJ whole genome shotgun (WGS) entry which is preliminary data.</text>
</comment>
<evidence type="ECO:0000259" key="5">
    <source>
        <dbReference type="PROSITE" id="PS50850"/>
    </source>
</evidence>
<sequence length="479" mass="51243">MSSPISNTDMRERAEKEEQQHTAHRDGHDLSSSSSLGEQTSEKAEVDSAQHDSSPTAAPPAAAAGPPKGPPLPPGVSPPPNGGLTAWLQVLGSWMLFFNTWGILNTFGVYQTYYESGALFNETSSNISWIGAIQAFLVLLVGTFTGPLYDRGYFRLLLVVGAFGVVFGHMMLSLCHEFWQVILAQGFVIGLGAGCLFTPAVAIMPSWFSSKIGLAIGLAASGSSTGGILYPIAFYRLIDQIGFGWSVRVLGFIALGTLMVPLAVMKMRFKPPRARDLIDWTAFRDVPYMTFVAGALIGYIGLYVAFFYISFYGQQQRITSDSMSFYLVPILNAGSVFGRTLPNWLSDYTGPLNTVIPGALITGTLILTLIAVHSSAALIVEAVLLGFFSGIYIALPPVIFVSLTPDKSRIGTRIGMGMGMLSLGVLAGGPGGGGILQRKGLENLDWTGAWVYGGVCTIASGCLFCVVRFMRAGVKIKKV</sequence>
<feature type="transmembrane region" description="Helical" evidence="4">
    <location>
        <begin position="178"/>
        <end position="200"/>
    </location>
</feature>
<feature type="transmembrane region" description="Helical" evidence="4">
    <location>
        <begin position="410"/>
        <end position="429"/>
    </location>
</feature>
<feature type="transmembrane region" description="Helical" evidence="4">
    <location>
        <begin position="354"/>
        <end position="372"/>
    </location>
</feature>
<feature type="compositionally biased region" description="Basic and acidic residues" evidence="3">
    <location>
        <begin position="40"/>
        <end position="50"/>
    </location>
</feature>
<feature type="compositionally biased region" description="Low complexity" evidence="3">
    <location>
        <begin position="55"/>
        <end position="66"/>
    </location>
</feature>
<evidence type="ECO:0000256" key="4">
    <source>
        <dbReference type="SAM" id="Phobius"/>
    </source>
</evidence>
<protein>
    <submittedName>
        <fullName evidence="6">Riboflavin transporter MCH5</fullName>
    </submittedName>
</protein>
<dbReference type="EMBL" id="LFJN01000004">
    <property type="protein sequence ID" value="KPI43882.1"/>
    <property type="molecule type" value="Genomic_DNA"/>
</dbReference>
<dbReference type="PANTHER" id="PTHR11360:SF234">
    <property type="entry name" value="MFS-TYPE TRANSPORTER DBAD-RELATED"/>
    <property type="match status" value="1"/>
</dbReference>
<keyword evidence="4" id="KW-0472">Membrane</keyword>
<dbReference type="RefSeq" id="XP_018003845.1">
    <property type="nucleotide sequence ID" value="XM_018146938.1"/>
</dbReference>
<dbReference type="PANTHER" id="PTHR11360">
    <property type="entry name" value="MONOCARBOXYLATE TRANSPORTER"/>
    <property type="match status" value="1"/>
</dbReference>
<feature type="transmembrane region" description="Helical" evidence="4">
    <location>
        <begin position="212"/>
        <end position="233"/>
    </location>
</feature>
<comment type="similarity">
    <text evidence="2">Belongs to the major facilitator superfamily. Monocarboxylate porter (TC 2.A.1.13) family.</text>
</comment>
<comment type="subcellular location">
    <subcellularLocation>
        <location evidence="1">Membrane</location>
        <topology evidence="1">Multi-pass membrane protein</topology>
    </subcellularLocation>
</comment>
<feature type="domain" description="Major facilitator superfamily (MFS) profile" evidence="5">
    <location>
        <begin position="85"/>
        <end position="471"/>
    </location>
</feature>
<dbReference type="OrthoDB" id="6509908at2759"/>
<dbReference type="PROSITE" id="PS50850">
    <property type="entry name" value="MFS"/>
    <property type="match status" value="1"/>
</dbReference>
<keyword evidence="4" id="KW-0812">Transmembrane</keyword>
<dbReference type="AlphaFoldDB" id="A0A0N1HF72"/>
<feature type="transmembrane region" description="Helical" evidence="4">
    <location>
        <begin position="449"/>
        <end position="470"/>
    </location>
</feature>
<keyword evidence="4" id="KW-1133">Transmembrane helix</keyword>
<dbReference type="VEuPathDB" id="FungiDB:AB675_6634"/>
<dbReference type="InterPro" id="IPR011701">
    <property type="entry name" value="MFS"/>
</dbReference>
<evidence type="ECO:0000256" key="3">
    <source>
        <dbReference type="SAM" id="MobiDB-lite"/>
    </source>
</evidence>
<dbReference type="InterPro" id="IPR050327">
    <property type="entry name" value="Proton-linked_MCT"/>
</dbReference>
<reference evidence="6 7" key="1">
    <citation type="submission" date="2015-06" db="EMBL/GenBank/DDBJ databases">
        <title>Draft genome of the ant-associated black yeast Phialophora attae CBS 131958.</title>
        <authorList>
            <person name="Moreno L.F."/>
            <person name="Stielow B.J."/>
            <person name="de Hoog S."/>
            <person name="Vicente V.A."/>
            <person name="Weiss V.A."/>
            <person name="de Vries M."/>
            <person name="Cruz L.M."/>
            <person name="Souza E.M."/>
        </authorList>
    </citation>
    <scope>NUCLEOTIDE SEQUENCE [LARGE SCALE GENOMIC DNA]</scope>
    <source>
        <strain evidence="6 7">CBS 131958</strain>
    </source>
</reference>
<evidence type="ECO:0000313" key="7">
    <source>
        <dbReference type="Proteomes" id="UP000038010"/>
    </source>
</evidence>
<feature type="transmembrane region" description="Helical" evidence="4">
    <location>
        <begin position="86"/>
        <end position="107"/>
    </location>
</feature>
<dbReference type="Pfam" id="PF07690">
    <property type="entry name" value="MFS_1"/>
    <property type="match status" value="1"/>
</dbReference>
<feature type="transmembrane region" description="Helical" evidence="4">
    <location>
        <begin position="286"/>
        <end position="311"/>
    </location>
</feature>
<feature type="transmembrane region" description="Helical" evidence="4">
    <location>
        <begin position="323"/>
        <end position="342"/>
    </location>
</feature>
<feature type="transmembrane region" description="Helical" evidence="4">
    <location>
        <begin position="127"/>
        <end position="146"/>
    </location>
</feature>
<feature type="compositionally biased region" description="Basic and acidic residues" evidence="3">
    <location>
        <begin position="9"/>
        <end position="29"/>
    </location>
</feature>
<proteinExistence type="inferred from homology"/>
<feature type="compositionally biased region" description="Pro residues" evidence="3">
    <location>
        <begin position="67"/>
        <end position="78"/>
    </location>
</feature>